<dbReference type="EMBL" id="JMSN01000087">
    <property type="protein sequence ID" value="KDN40782.1"/>
    <property type="molecule type" value="Genomic_DNA"/>
</dbReference>
<dbReference type="HOGENOM" id="CLU_030880_3_1_1"/>
<dbReference type="NCBIfam" id="TIGR01460">
    <property type="entry name" value="HAD-SF-IIA"/>
    <property type="match status" value="1"/>
</dbReference>
<dbReference type="STRING" id="1037660.A0A066VGC4"/>
<dbReference type="InterPro" id="IPR036412">
    <property type="entry name" value="HAD-like_sf"/>
</dbReference>
<accession>A0A066VGC4</accession>
<evidence type="ECO:0000313" key="1">
    <source>
        <dbReference type="EMBL" id="KDN40782.1"/>
    </source>
</evidence>
<evidence type="ECO:0000313" key="2">
    <source>
        <dbReference type="Proteomes" id="UP000027361"/>
    </source>
</evidence>
<proteinExistence type="predicted"/>
<dbReference type="AlphaFoldDB" id="A0A066VGC4"/>
<dbReference type="InterPro" id="IPR050324">
    <property type="entry name" value="CDP-alcohol_PTase-I"/>
</dbReference>
<dbReference type="RefSeq" id="XP_013241497.1">
    <property type="nucleotide sequence ID" value="XM_013386043.1"/>
</dbReference>
<dbReference type="Pfam" id="PF13344">
    <property type="entry name" value="Hydrolase_6"/>
    <property type="match status" value="1"/>
</dbReference>
<dbReference type="PANTHER" id="PTHR14269">
    <property type="entry name" value="CDP-DIACYLGLYCEROL--GLYCEROL-3-PHOSPHATE 3-PHOSPHATIDYLTRANSFERASE-RELATED"/>
    <property type="match status" value="1"/>
</dbReference>
<sequence>MTARGLCRGLVQPLFGLENLPSSVSQWGRCFSSSVAAGSASPRSNASISIPSRPLAFAFDIDGVLKAGPHVLPCAKRALRILDGANSLGRRFPYLFITNSGGYDEADRARQFSAELEVDVQEDQVIQAHTVLASLTKLYANKSVLVIGPNSSRRIMKKYGFQDVYTANDLHASAPAAWPFIRPPDSSKVEIRDADFSQVCFAAVMVFHDSRDWGRDAQLMIDVLRSQDGRFGTVDDYWSISNSGKSGGRKQLPLYFSHNDLLWGNDFSVSRFGQGAFRAAVENVWLQTTGRPLESIAFGKPCRLTYEFADALLQERLARLSSDPQQTPPAPASVWMIGDNPASDIAGANAFGWKSALVRTGVYRDALGRPEHEPTLIVDDVEVAIRKVIQEECGVEP</sequence>
<dbReference type="GO" id="GO:0005739">
    <property type="term" value="C:mitochondrion"/>
    <property type="evidence" value="ECO:0007669"/>
    <property type="project" value="TreeGrafter"/>
</dbReference>
<dbReference type="OrthoDB" id="10251048at2759"/>
<dbReference type="NCBIfam" id="TIGR01456">
    <property type="entry name" value="CECR5"/>
    <property type="match status" value="1"/>
</dbReference>
<name>A0A066VGC4_TILAU</name>
<reference evidence="1 2" key="1">
    <citation type="submission" date="2014-05" db="EMBL/GenBank/DDBJ databases">
        <title>Draft genome sequence of a rare smut relative, Tilletiaria anomala UBC 951.</title>
        <authorList>
            <consortium name="DOE Joint Genome Institute"/>
            <person name="Toome M."/>
            <person name="Kuo A."/>
            <person name="Henrissat B."/>
            <person name="Lipzen A."/>
            <person name="Tritt A."/>
            <person name="Yoshinaga Y."/>
            <person name="Zane M."/>
            <person name="Barry K."/>
            <person name="Grigoriev I.V."/>
            <person name="Spatafora J.W."/>
            <person name="Aimea M.C."/>
        </authorList>
    </citation>
    <scope>NUCLEOTIDE SEQUENCE [LARGE SCALE GENOMIC DNA]</scope>
    <source>
        <strain evidence="1 2">UBC 951</strain>
    </source>
</reference>
<dbReference type="InterPro" id="IPR006353">
    <property type="entry name" value="HAD-SF_hydro_IIA_CECR5"/>
</dbReference>
<dbReference type="Gene3D" id="3.40.50.1000">
    <property type="entry name" value="HAD superfamily/HAD-like"/>
    <property type="match status" value="2"/>
</dbReference>
<dbReference type="PANTHER" id="PTHR14269:SF4">
    <property type="entry name" value="CAT EYE SYNDROME CRITICAL REGION PROTEIN 5"/>
    <property type="match status" value="1"/>
</dbReference>
<dbReference type="Pfam" id="PF13242">
    <property type="entry name" value="Hydrolase_like"/>
    <property type="match status" value="1"/>
</dbReference>
<dbReference type="SUPFAM" id="SSF56784">
    <property type="entry name" value="HAD-like"/>
    <property type="match status" value="1"/>
</dbReference>
<dbReference type="InterPro" id="IPR006357">
    <property type="entry name" value="HAD-SF_hydro_IIA"/>
</dbReference>
<dbReference type="InParanoid" id="A0A066VGC4"/>
<gene>
    <name evidence="1" type="ORF">K437DRAFT_258526</name>
</gene>
<keyword evidence="2" id="KW-1185">Reference proteome</keyword>
<dbReference type="OMA" id="WPFHDLT"/>
<dbReference type="InterPro" id="IPR023214">
    <property type="entry name" value="HAD_sf"/>
</dbReference>
<protein>
    <submittedName>
        <fullName evidence="1">HAD-superfamily hydrolase</fullName>
    </submittedName>
</protein>
<dbReference type="GeneID" id="25265005"/>
<comment type="caution">
    <text evidence="1">The sequence shown here is derived from an EMBL/GenBank/DDBJ whole genome shotgun (WGS) entry which is preliminary data.</text>
</comment>
<organism evidence="1 2">
    <name type="scientific">Tilletiaria anomala (strain ATCC 24038 / CBS 436.72 / UBC 951)</name>
    <dbReference type="NCBI Taxonomy" id="1037660"/>
    <lineage>
        <taxon>Eukaryota</taxon>
        <taxon>Fungi</taxon>
        <taxon>Dikarya</taxon>
        <taxon>Basidiomycota</taxon>
        <taxon>Ustilaginomycotina</taxon>
        <taxon>Exobasidiomycetes</taxon>
        <taxon>Georgefischeriales</taxon>
        <taxon>Tilletiariaceae</taxon>
        <taxon>Tilletiaria</taxon>
    </lineage>
</organism>
<keyword evidence="1" id="KW-0378">Hydrolase</keyword>
<dbReference type="FunCoup" id="A0A066VGC4">
    <property type="interactions" value="195"/>
</dbReference>
<dbReference type="Proteomes" id="UP000027361">
    <property type="component" value="Unassembled WGS sequence"/>
</dbReference>
<dbReference type="GO" id="GO:0046474">
    <property type="term" value="P:glycerophospholipid biosynthetic process"/>
    <property type="evidence" value="ECO:0007669"/>
    <property type="project" value="TreeGrafter"/>
</dbReference>
<dbReference type="GO" id="GO:0016787">
    <property type="term" value="F:hydrolase activity"/>
    <property type="evidence" value="ECO:0007669"/>
    <property type="project" value="UniProtKB-KW"/>
</dbReference>